<dbReference type="Proteomes" id="UP000431264">
    <property type="component" value="Unassembled WGS sequence"/>
</dbReference>
<dbReference type="CDD" id="cd00405">
    <property type="entry name" value="PRAI"/>
    <property type="match status" value="1"/>
</dbReference>
<evidence type="ECO:0000256" key="7">
    <source>
        <dbReference type="ARBA" id="ARBA00023141"/>
    </source>
</evidence>
<protein>
    <recommendedName>
        <fullName evidence="4 9">N-(5'-phosphoribosyl)anthranilate isomerase</fullName>
        <shortName evidence="9">PRAI</shortName>
        <ecNumber evidence="3 9">5.3.1.24</ecNumber>
    </recommendedName>
</protein>
<comment type="catalytic activity">
    <reaction evidence="1 9">
        <text>N-(5-phospho-beta-D-ribosyl)anthranilate = 1-(2-carboxyphenylamino)-1-deoxy-D-ribulose 5-phosphate</text>
        <dbReference type="Rhea" id="RHEA:21540"/>
        <dbReference type="ChEBI" id="CHEBI:18277"/>
        <dbReference type="ChEBI" id="CHEBI:58613"/>
        <dbReference type="EC" id="5.3.1.24"/>
    </reaction>
</comment>
<dbReference type="GO" id="GO:0000162">
    <property type="term" value="P:L-tryptophan biosynthetic process"/>
    <property type="evidence" value="ECO:0007669"/>
    <property type="project" value="UniProtKB-UniRule"/>
</dbReference>
<dbReference type="InterPro" id="IPR001240">
    <property type="entry name" value="PRAI_dom"/>
</dbReference>
<evidence type="ECO:0000256" key="4">
    <source>
        <dbReference type="ARBA" id="ARBA00022272"/>
    </source>
</evidence>
<dbReference type="InterPro" id="IPR013785">
    <property type="entry name" value="Aldolase_TIM"/>
</dbReference>
<evidence type="ECO:0000313" key="12">
    <source>
        <dbReference type="Proteomes" id="UP000431264"/>
    </source>
</evidence>
<evidence type="ECO:0000256" key="8">
    <source>
        <dbReference type="ARBA" id="ARBA00023235"/>
    </source>
</evidence>
<reference evidence="12" key="1">
    <citation type="submission" date="2019-05" db="EMBL/GenBank/DDBJ databases">
        <title>Flavobacterium profundi sp. nov., isolated from a deep-sea seamount.</title>
        <authorList>
            <person name="Zhang D.-C."/>
        </authorList>
    </citation>
    <scope>NUCLEOTIDE SEQUENCE [LARGE SCALE GENOMIC DNA]</scope>
    <source>
        <strain evidence="12">TP390</strain>
    </source>
</reference>
<dbReference type="Pfam" id="PF00697">
    <property type="entry name" value="PRAI"/>
    <property type="match status" value="1"/>
</dbReference>
<dbReference type="InterPro" id="IPR011060">
    <property type="entry name" value="RibuloseP-bd_barrel"/>
</dbReference>
<proteinExistence type="inferred from homology"/>
<dbReference type="PANTHER" id="PTHR42894:SF1">
    <property type="entry name" value="N-(5'-PHOSPHORIBOSYL)ANTHRANILATE ISOMERASE"/>
    <property type="match status" value="1"/>
</dbReference>
<keyword evidence="7 9" id="KW-0057">Aromatic amino acid biosynthesis</keyword>
<comment type="similarity">
    <text evidence="9">Belongs to the TrpF family.</text>
</comment>
<gene>
    <name evidence="9" type="primary">trpF</name>
    <name evidence="11" type="ORF">GOQ30_15990</name>
</gene>
<keyword evidence="8 9" id="KW-0413">Isomerase</keyword>
<dbReference type="EMBL" id="WQLW01000014">
    <property type="protein sequence ID" value="MVO10676.1"/>
    <property type="molecule type" value="Genomic_DNA"/>
</dbReference>
<dbReference type="GO" id="GO:0004640">
    <property type="term" value="F:phosphoribosylanthranilate isomerase activity"/>
    <property type="evidence" value="ECO:0007669"/>
    <property type="project" value="UniProtKB-UniRule"/>
</dbReference>
<keyword evidence="6 9" id="KW-0822">Tryptophan biosynthesis</keyword>
<organism evidence="11 12">
    <name type="scientific">Flavobacterium profundi</name>
    <dbReference type="NCBI Taxonomy" id="1774945"/>
    <lineage>
        <taxon>Bacteria</taxon>
        <taxon>Pseudomonadati</taxon>
        <taxon>Bacteroidota</taxon>
        <taxon>Flavobacteriia</taxon>
        <taxon>Flavobacteriales</taxon>
        <taxon>Flavobacteriaceae</taxon>
        <taxon>Flavobacterium</taxon>
    </lineage>
</organism>
<dbReference type="UniPathway" id="UPA00035">
    <property type="reaction ID" value="UER00042"/>
</dbReference>
<keyword evidence="12" id="KW-1185">Reference proteome</keyword>
<evidence type="ECO:0000313" key="11">
    <source>
        <dbReference type="EMBL" id="MVO10676.1"/>
    </source>
</evidence>
<keyword evidence="5 9" id="KW-0028">Amino-acid biosynthesis</keyword>
<evidence type="ECO:0000256" key="6">
    <source>
        <dbReference type="ARBA" id="ARBA00022822"/>
    </source>
</evidence>
<dbReference type="InterPro" id="IPR044643">
    <property type="entry name" value="TrpF_fam"/>
</dbReference>
<evidence type="ECO:0000256" key="9">
    <source>
        <dbReference type="HAMAP-Rule" id="MF_00135"/>
    </source>
</evidence>
<accession>A0A6I4IUY5</accession>
<dbReference type="SUPFAM" id="SSF51366">
    <property type="entry name" value="Ribulose-phoshate binding barrel"/>
    <property type="match status" value="1"/>
</dbReference>
<comment type="pathway">
    <text evidence="2 9">Amino-acid biosynthesis; L-tryptophan biosynthesis; L-tryptophan from chorismate: step 3/5.</text>
</comment>
<dbReference type="AlphaFoldDB" id="A0A6I4IUY5"/>
<evidence type="ECO:0000256" key="1">
    <source>
        <dbReference type="ARBA" id="ARBA00001164"/>
    </source>
</evidence>
<dbReference type="Gene3D" id="3.20.20.70">
    <property type="entry name" value="Aldolase class I"/>
    <property type="match status" value="1"/>
</dbReference>
<dbReference type="HAMAP" id="MF_00135">
    <property type="entry name" value="PRAI"/>
    <property type="match status" value="1"/>
</dbReference>
<sequence>MKLKICGMKYPENIQDISTLNPDYLGFIFWEKSQRKFDTNEILEVPSSIKKVAVFVDEEPEKIKYIIDQFNFDVVQLHGSETPEYCEIIQSFSVEVIKSFSIDENFDFGQLTAYEPYVDYFLFDTKGKLPGGNGISFDWDLLSQYTLEKPFFLSGGIGLTSVDAIKSFLSTENAKYCHGIDVNSRFEKKKGFKNYSKLKRLKRRLYENEI</sequence>
<evidence type="ECO:0000256" key="5">
    <source>
        <dbReference type="ARBA" id="ARBA00022605"/>
    </source>
</evidence>
<dbReference type="EC" id="5.3.1.24" evidence="3 9"/>
<feature type="domain" description="N-(5'phosphoribosyl) anthranilate isomerase (PRAI)" evidence="10">
    <location>
        <begin position="4"/>
        <end position="200"/>
    </location>
</feature>
<evidence type="ECO:0000259" key="10">
    <source>
        <dbReference type="Pfam" id="PF00697"/>
    </source>
</evidence>
<name>A0A6I4IUY5_9FLAO</name>
<evidence type="ECO:0000256" key="3">
    <source>
        <dbReference type="ARBA" id="ARBA00012572"/>
    </source>
</evidence>
<evidence type="ECO:0000256" key="2">
    <source>
        <dbReference type="ARBA" id="ARBA00004664"/>
    </source>
</evidence>
<comment type="caution">
    <text evidence="11">The sequence shown here is derived from an EMBL/GenBank/DDBJ whole genome shotgun (WGS) entry which is preliminary data.</text>
</comment>
<dbReference type="PANTHER" id="PTHR42894">
    <property type="entry name" value="N-(5'-PHOSPHORIBOSYL)ANTHRANILATE ISOMERASE"/>
    <property type="match status" value="1"/>
</dbReference>